<name>A0ABV1RGM4_9ALTE</name>
<keyword evidence="1" id="KW-0732">Signal</keyword>
<comment type="caution">
    <text evidence="2">The sequence shown here is derived from an EMBL/GenBank/DDBJ whole genome shotgun (WGS) entry which is preliminary data.</text>
</comment>
<protein>
    <submittedName>
        <fullName evidence="2">Acetate--CoA ligase</fullName>
    </submittedName>
</protein>
<sequence>MLQFTNMWFTKRPFLILFSMCCLSALSLDADAQMDDFKGSELCLVADNTLAYLNKGTIYDKKAIHGGQLNGHVFSLERVKKTLKFICQTYRQDVRAGRLSRLHDAQFIQQNFEIIPWIPNLAKAQNVIAQTQNEAKKNLLSRIPEDKILLTKYYTKLVDARFTKKSPYLHALYELPFDEQHLSMEQAEQQKDTLTRFTYTRQAVMNGALDAASNNKPLAKPILYLTEKGLHDTLLQGTAVVQTANQTRYFNVHRNNGIAYDYALNKDEQARYWYFKEVPGVMGYGLEPETKVQIVPQVSVAGNVAGLGLGKLIMLSYPKKQKNNKPAGIHDKSRLKTVSRLVILADEGGAFDDNYFQLDLLVGSYHGWADYHAANKHLPDFVQASILLLKEAGLR</sequence>
<feature type="chain" id="PRO_5046907693" evidence="1">
    <location>
        <begin position="33"/>
        <end position="395"/>
    </location>
</feature>
<proteinExistence type="predicted"/>
<dbReference type="Proteomes" id="UP001467690">
    <property type="component" value="Unassembled WGS sequence"/>
</dbReference>
<reference evidence="2 3" key="1">
    <citation type="submission" date="2024-06" db="EMBL/GenBank/DDBJ databases">
        <authorList>
            <person name="Chen R.Y."/>
        </authorList>
    </citation>
    <scope>NUCLEOTIDE SEQUENCE [LARGE SCALE GENOMIC DNA]</scope>
    <source>
        <strain evidence="2 3">D2</strain>
    </source>
</reference>
<evidence type="ECO:0000256" key="1">
    <source>
        <dbReference type="SAM" id="SignalP"/>
    </source>
</evidence>
<dbReference type="GO" id="GO:0016874">
    <property type="term" value="F:ligase activity"/>
    <property type="evidence" value="ECO:0007669"/>
    <property type="project" value="UniProtKB-KW"/>
</dbReference>
<evidence type="ECO:0000313" key="3">
    <source>
        <dbReference type="Proteomes" id="UP001467690"/>
    </source>
</evidence>
<keyword evidence="3" id="KW-1185">Reference proteome</keyword>
<dbReference type="EMBL" id="JBELOE010000197">
    <property type="protein sequence ID" value="MER2492088.1"/>
    <property type="molecule type" value="Genomic_DNA"/>
</dbReference>
<dbReference type="InterPro" id="IPR036908">
    <property type="entry name" value="RlpA-like_sf"/>
</dbReference>
<dbReference type="SUPFAM" id="SSF50685">
    <property type="entry name" value="Barwin-like endoglucanases"/>
    <property type="match status" value="1"/>
</dbReference>
<keyword evidence="2" id="KW-0436">Ligase</keyword>
<accession>A0ABV1RGM4</accession>
<dbReference type="RefSeq" id="WP_350401581.1">
    <property type="nucleotide sequence ID" value="NZ_JBELOE010000197.1"/>
</dbReference>
<gene>
    <name evidence="2" type="ORF">ABS311_09355</name>
</gene>
<organism evidence="2 3">
    <name type="scientific">Catenovulum sediminis</name>
    <dbReference type="NCBI Taxonomy" id="1740262"/>
    <lineage>
        <taxon>Bacteria</taxon>
        <taxon>Pseudomonadati</taxon>
        <taxon>Pseudomonadota</taxon>
        <taxon>Gammaproteobacteria</taxon>
        <taxon>Alteromonadales</taxon>
        <taxon>Alteromonadaceae</taxon>
        <taxon>Catenovulum</taxon>
    </lineage>
</organism>
<feature type="signal peptide" evidence="1">
    <location>
        <begin position="1"/>
        <end position="32"/>
    </location>
</feature>
<evidence type="ECO:0000313" key="2">
    <source>
        <dbReference type="EMBL" id="MER2492088.1"/>
    </source>
</evidence>